<organism evidence="2 3">
    <name type="scientific">Bathymodiolus thermophilus thioautotrophic gill symbiont</name>
    <dbReference type="NCBI Taxonomy" id="2360"/>
    <lineage>
        <taxon>Bacteria</taxon>
        <taxon>Pseudomonadati</taxon>
        <taxon>Pseudomonadota</taxon>
        <taxon>Gammaproteobacteria</taxon>
        <taxon>sulfur-oxidizing symbionts</taxon>
    </lineage>
</organism>
<evidence type="ECO:0000313" key="2">
    <source>
        <dbReference type="EMBL" id="AYQ55871.1"/>
    </source>
</evidence>
<name>A0A3G3IJD9_9GAMM</name>
<gene>
    <name evidence="2" type="ORF">MS2017_0110</name>
</gene>
<reference evidence="2 3" key="1">
    <citation type="submission" date="2017-11" db="EMBL/GenBank/DDBJ databases">
        <title>Genome sequence of the bacterial symbiont EPR9N from a vent mussel Bathymodiolus thermophilus.</title>
        <authorList>
            <person name="Won Y.-J."/>
        </authorList>
    </citation>
    <scope>NUCLEOTIDE SEQUENCE [LARGE SCALE GENOMIC DNA]</scope>
    <source>
        <strain evidence="2 3">EPR9N</strain>
    </source>
</reference>
<keyword evidence="1" id="KW-0732">Signal</keyword>
<dbReference type="KEGG" id="bthg:MS2017_0110"/>
<protein>
    <recommendedName>
        <fullName evidence="4">SbsA Ig-like domain-containing protein</fullName>
    </recommendedName>
</protein>
<proteinExistence type="predicted"/>
<evidence type="ECO:0008006" key="4">
    <source>
        <dbReference type="Google" id="ProtNLM"/>
    </source>
</evidence>
<feature type="chain" id="PRO_5018249611" description="SbsA Ig-like domain-containing protein" evidence="1">
    <location>
        <begin position="23"/>
        <end position="92"/>
    </location>
</feature>
<dbReference type="AlphaFoldDB" id="A0A3G3IJD9"/>
<evidence type="ECO:0000313" key="3">
    <source>
        <dbReference type="Proteomes" id="UP000278334"/>
    </source>
</evidence>
<evidence type="ECO:0000256" key="1">
    <source>
        <dbReference type="SAM" id="SignalP"/>
    </source>
</evidence>
<feature type="signal peptide" evidence="1">
    <location>
        <begin position="1"/>
        <end position="22"/>
    </location>
</feature>
<accession>A0A3G3IJD9</accession>
<dbReference type="Proteomes" id="UP000278334">
    <property type="component" value="Chromosome"/>
</dbReference>
<dbReference type="EMBL" id="CP024634">
    <property type="protein sequence ID" value="AYQ55871.1"/>
    <property type="molecule type" value="Genomic_DNA"/>
</dbReference>
<sequence length="92" mass="10581" precursor="true">MNMFNRFIITTLLVLFTSQVFATKPLLTNAKRIDHKTILITFDQPVKMPEYPVNKGLSVNLYSERDPQNPASTLTYYLGSAMANADFFFQNR</sequence>